<evidence type="ECO:0000256" key="2">
    <source>
        <dbReference type="ARBA" id="ARBA00022989"/>
    </source>
</evidence>
<feature type="domain" description="Cadherin" evidence="3">
    <location>
        <begin position="2506"/>
        <end position="2608"/>
    </location>
</feature>
<dbReference type="PROSITE" id="PS50268">
    <property type="entry name" value="CADHERIN_2"/>
    <property type="match status" value="16"/>
</dbReference>
<feature type="domain" description="Cadherin" evidence="3">
    <location>
        <begin position="3123"/>
        <end position="3214"/>
    </location>
</feature>
<keyword evidence="5" id="KW-1185">Reference proteome</keyword>
<feature type="domain" description="Cadherin" evidence="3">
    <location>
        <begin position="2809"/>
        <end position="2906"/>
    </location>
</feature>
<dbReference type="EMBL" id="WJBU01000012">
    <property type="protein sequence ID" value="MRD48324.1"/>
    <property type="molecule type" value="Genomic_DNA"/>
</dbReference>
<dbReference type="GO" id="GO:0005886">
    <property type="term" value="C:plasma membrane"/>
    <property type="evidence" value="ECO:0007669"/>
    <property type="project" value="UniProtKB-SubCell"/>
</dbReference>
<proteinExistence type="predicted"/>
<dbReference type="Proteomes" id="UP000487350">
    <property type="component" value="Unassembled WGS sequence"/>
</dbReference>
<accession>A0A844AW59</accession>
<feature type="domain" description="Cadherin" evidence="3">
    <location>
        <begin position="3214"/>
        <end position="3321"/>
    </location>
</feature>
<name>A0A844AW59_9BURK</name>
<dbReference type="InterPro" id="IPR002126">
    <property type="entry name" value="Cadherin-like_dom"/>
</dbReference>
<dbReference type="SUPFAM" id="SSF51120">
    <property type="entry name" value="beta-Roll"/>
    <property type="match status" value="1"/>
</dbReference>
<feature type="domain" description="Cadherin" evidence="3">
    <location>
        <begin position="2207"/>
        <end position="2302"/>
    </location>
</feature>
<dbReference type="SUPFAM" id="SSF49313">
    <property type="entry name" value="Cadherin-like"/>
    <property type="match status" value="15"/>
</dbReference>
<keyword evidence="2" id="KW-1133">Transmembrane helix</keyword>
<evidence type="ECO:0000256" key="1">
    <source>
        <dbReference type="ARBA" id="ARBA00022692"/>
    </source>
</evidence>
<evidence type="ECO:0000259" key="3">
    <source>
        <dbReference type="PROSITE" id="PS50268"/>
    </source>
</evidence>
<dbReference type="SMART" id="SM00112">
    <property type="entry name" value="CA"/>
    <property type="match status" value="16"/>
</dbReference>
<comment type="caution">
    <text evidence="4">The sequence shown here is derived from an EMBL/GenBank/DDBJ whole genome shotgun (WGS) entry which is preliminary data.</text>
</comment>
<keyword evidence="2" id="KW-0472">Membrane</keyword>
<evidence type="ECO:0000313" key="4">
    <source>
        <dbReference type="EMBL" id="MRD48324.1"/>
    </source>
</evidence>
<dbReference type="OrthoDB" id="6091599at2"/>
<dbReference type="Pfam" id="PF00353">
    <property type="entry name" value="HemolysinCabind"/>
    <property type="match status" value="1"/>
</dbReference>
<feature type="domain" description="Cadherin" evidence="3">
    <location>
        <begin position="2302"/>
        <end position="2401"/>
    </location>
</feature>
<dbReference type="InterPro" id="IPR011049">
    <property type="entry name" value="Serralysin-like_metalloprot_C"/>
</dbReference>
<dbReference type="Pfam" id="PF00028">
    <property type="entry name" value="Cadherin"/>
    <property type="match status" value="11"/>
</dbReference>
<sequence>MPPPANRLDGLPPCGVSIARRVFCARAARACAQNFNDIQGSDMTATVLTAGDVAVVSYNTGQTDAVGTTADSIQIVLLKAIGSGTTIYLSDRTWNGSAFTAGASDGSTSYTAGADLPAGTVINVPIGLSFNPEEAGDAIYVYQGTTADAPTTFLFAIEIADGNTTFAGSLSGTGLVAGTTAVGIALDSATYSGPTTEAAAFVFNGKSLLQNIADASNWVGDDPDSVTVKPLDQPDISGPFGVASDFSMWAAVASGGGGVVSFQGDANVSSGNAGFNVAQLYTAQTIPGITGTSLFHPQDLIFDSVHGKFFLVDSDIGGGHNRILQGNISDLLGNPSAAPTLTTLYEDTGTTTAARLDNIEVDPNNGIVYFTHGQTFQKIVYNTANQTPVTLASFSTGNPNGSSNNFIDDFVIDFANGNAYFSSHRVTAAVDGDIVSRNYIYKISGLTPSSVANAFSFAGGNLTSLPFSPDADTTGYNNGVTFPNNGFPQQFGTIEGLALNGSTLYFATASTLYDDNGDGGFPGDGNPATTDPLLKMGGIYSYALTGNPTGVYTNIYQPTDDGDTNSQTIQVGFGPQGLLDDLEIDPVTGKLYFIDFTGDQLGASNPPGDEGIWRIDTDGTPDPVFVQGISNINGLTAASLEFNRAPTVTAHVEATPTTTEANNAPSSGATTLVQPFVSATLTDAESASLTDQLAGAVIRISGNFQTGSTHADSLTLNGVTSGTLGSGISFSYNAATGVMSLSGANTFANYAAAVALVRFNTSGDDVTAFGSATSRTIAWSVTDGLNFSDEIATTVTVVGINDAPVNTPGSAATVSEDSTSQTITGISVFDVDSNPATQSITVTLSVAHGALTMSTVVAGGVTSGMLTGNGTASVVITATQNQINATLSSGLTYTPTGNFNGPDTLTIVTNDGGFNGTDPGLTGTGTSEQDSDTKTINVTAVNDAPVVTGGTTQAAAAIFEDQPSALGETVSSLFASHFDDSIDQVSGGSSANTLAGIAVTANGSGANGDWQYFNGTVWTNIGAASTSSAVLISAATAIRFNPASNFNGTAPTLDAHLVDSSGAGITNGATVDLTTSGGTTRYSSGTVTLSETVNPVNDAPTSTNLQGDTATYIEGGAAVKLDTSGNATLADIDSADFNGGTLTVSVTGNAAASEDLISVDTSGAVTLSGGSVLVSSVAVGTYTGGTVGANFVITMNANATASTMQQVLRALQYTDTNTGNPSTAARTVTIALKDGDGVANGGADTLTATTTVNVTAVNDAPAGTDNAKTILEDNTYTFANADFGFSDPTDGGANSLQSVVFTTVPASGSLMYDADGPGGAAAVALTSGAEVPASNIALGRLIFVPVADANGTPYTSFTFQVRDNGGTVNSGVDLDQSPNTFTLNVSAVNDAPVVDLDASGGGTGFTSTFTEGAGAAQGAAVSITDTDVSLTDIDSANLGSATITLTNRQSGDVLSVNGALPGGITTTGYDSGTGVLTLSGTATKAQYQTALSQIQFSNTSQNPSAVDRTISITVTDDLAATSTAAVATVHVTPVNDAPTLDLDANNSTASGANYQSLYIPGGGAASIVDTDSAVGDVDDTNIESATITLTNAKPSDLIAASAALPGGIVASAFTVAAGVGTLTLTGSATLAQYESALELLQFSNSLGAGADTTTRTINITVNDGNVDSNTAVSTITLNQPPTVPVDTNAAGNSVTEGATAGTTVGVTASSTDPEAGGAIVYSLSDSAGGRFQINSSTGVVTVSAAGATTIDYENASSYSITAVATDVLNGSSSQTFVINVTNVAPTSPTDSDAGTNTVSEGAVNGATVGVTASATDVNGGAPIYSLANDAGGRFTINSSTGVVTVADASLLNFEAATSHSITIHAQDAAGLSSSDTIVSIAVTNVAATSAVDSDGATGGSVAEGAANGTAVGITASSTDVHGGTITYSLANNAGGRFAINSSTGVVTVANAGLLNYEAATSHDIIVHAADPSGAASSDTTFTIAVTNVAPSSPTDSNVGTNTVSEGAVNGATVGVTGASSDVNGGTITYSLVNNAGGRFAIDSATGVVTVADASLLDFETATSHNITIHAQDASGAASSDTIVAIAVTNVAPSSATDSNAATNSVVEGAANGFAVGITAAATDVHGGTITYSLADNAGGRFAIDSSTGVVTVADGTKLNFESATSHNITVHAVDSSGAASTDTVFSIAVTNVAPSSAVDSDGATGGSISEGASNGAAVGVTASSTDVNGGTITYSLANNAGGRFAINSSTGVVTVLDATLLNYETATSHDIVVHAVDPSGGSSADTTFTIQVTNVAPSSPTDSDAATNTVSEGAVNGAAVGVTAASSDVHGGIITYSLADNAGGRFAINSGTGVVTVADATLLNYESATSHNITVHAVDSSNASSTDTIIAIAVTNVAPSSAVDSNVGTNTISEGAANGDLVGVTASSSDVHGGTITYSLANNAGGRFAIDSATGVVTVANAALLNYESATSHDIVVHAVDASNSSSADATFTIQVTNVAPTSAVDSNAGTNTVSEGATNGATVGVTASASDVNGGTITYSLADDAGGRFAINSSTGVVTVADATKLDYESATSHNITVHAVDASGASSSDTTFTVTVTNVAPTTPADGNATANSISEGAANGDAVGITATSSDVHGGTVTFSLFDNAGGRFAINSSTGVVTVANASALDYETATSHTITVRATDGTDTTDQTFTIAVTDVAPVTPTDSDAGTNTVSEGAVNGATVGITGASSDVNGGTVTYSLSNSAGGRFTIDASTGVVTVANANLLDFESATSHDITVRAADASGAYTEQTFTIAVTNVVPTVPTDGNAATNTVSEAAANGALVGVTGSATDVHGGTVTYSLSDDANGRFAINASTGVVTVADASQLDFESATSHSITVRASDGTGYSEQTFTIAVANAPPSAAADVDATTNFIAENAANGTAVGITASSSDPHGGTVTFSLADNAGGRFAIDASTGVVTVANGTLLDYEVAHAYNITVRASDASSAFSDQTFTIALGDLNDVAPTITTAAAYNVFENSTLVAALASTDPDSVGTNPATFSIVGGADQALFSIVGGNLVFTAAPDYESPVDNGFNNTYVVQVQAFDGTNTTVKTITATVKDVNDKLPMIQTPSNQSINEGQTVVVALKAVDPDTVGTIPAVFSINGGADAARFSVVNGNLVFKSAPDRENPLDSDHNNVYLVQVKAFDGVNYTLKMLSVTVNDINDTAPVLTVASPISVNENTTLVATLTSTDADSVSSGPPSYSITGGADAAFFEIVGGQLKFKVAQDFNTPHDAGADNSYLVQVTSSDGIQSSNKMLTVNVLDLGLHLVGDAGPNNMVGSTYDDTFVGNGGNDRMNGRAGNDTIDGSAGIDTAIFAGNKAAYNVVVTSPGQMTVTGPDGTDGLTSVERLQFTNANVAFDLDGNAGMVVKLIGALFGAPTSHNATAVGIGIGYADEGMTELQLANLVVASDAFAQQAGSHSNTDFVNYVYHNLYGVAPTASVRAELVGLLDSHTLTQGAMAVLAAHQDVNAVNVDIVGLTAHGIDYIPY</sequence>
<reference evidence="4 5" key="1">
    <citation type="submission" date="2019-11" db="EMBL/GenBank/DDBJ databases">
        <title>Caenimonas koreensis gen. nov., sp. nov., isolated from activated sludge.</title>
        <authorList>
            <person name="Seung H.R."/>
        </authorList>
    </citation>
    <scope>NUCLEOTIDE SEQUENCE [LARGE SCALE GENOMIC DNA]</scope>
    <source>
        <strain evidence="4 5">EMB320</strain>
    </source>
</reference>
<feature type="domain" description="Cadherin" evidence="3">
    <location>
        <begin position="1790"/>
        <end position="1885"/>
    </location>
</feature>
<feature type="domain" description="Cadherin" evidence="3">
    <location>
        <begin position="2615"/>
        <end position="2708"/>
    </location>
</feature>
<feature type="domain" description="Cadherin" evidence="3">
    <location>
        <begin position="1693"/>
        <end position="1790"/>
    </location>
</feature>
<dbReference type="CDD" id="cd11304">
    <property type="entry name" value="Cadherin_repeat"/>
    <property type="match status" value="16"/>
</dbReference>
<feature type="domain" description="Cadherin" evidence="3">
    <location>
        <begin position="2097"/>
        <end position="2199"/>
    </location>
</feature>
<feature type="domain" description="Cadherin" evidence="3">
    <location>
        <begin position="2404"/>
        <end position="2499"/>
    </location>
</feature>
<dbReference type="PANTHER" id="PTHR24026:SF126">
    <property type="entry name" value="PROTOCADHERIN FAT 4"/>
    <property type="match status" value="1"/>
</dbReference>
<feature type="domain" description="Cadherin" evidence="3">
    <location>
        <begin position="3023"/>
        <end position="3112"/>
    </location>
</feature>
<dbReference type="InterPro" id="IPR015919">
    <property type="entry name" value="Cadherin-like_sf"/>
</dbReference>
<gene>
    <name evidence="4" type="ORF">GHT07_13625</name>
</gene>
<dbReference type="InterPro" id="IPR001343">
    <property type="entry name" value="Hemolysn_Ca-bd"/>
</dbReference>
<dbReference type="PANTHER" id="PTHR24026">
    <property type="entry name" value="FAT ATYPICAL CADHERIN-RELATED"/>
    <property type="match status" value="1"/>
</dbReference>
<evidence type="ECO:0000313" key="5">
    <source>
        <dbReference type="Proteomes" id="UP000487350"/>
    </source>
</evidence>
<feature type="domain" description="Cadherin" evidence="3">
    <location>
        <begin position="2708"/>
        <end position="2809"/>
    </location>
</feature>
<feature type="domain" description="Cadherin" evidence="3">
    <location>
        <begin position="1995"/>
        <end position="2098"/>
    </location>
</feature>
<keyword evidence="1" id="KW-0812">Transmembrane</keyword>
<organism evidence="4 5">
    <name type="scientific">Caenimonas koreensis DSM 17982</name>
    <dbReference type="NCBI Taxonomy" id="1121255"/>
    <lineage>
        <taxon>Bacteria</taxon>
        <taxon>Pseudomonadati</taxon>
        <taxon>Pseudomonadota</taxon>
        <taxon>Betaproteobacteria</taxon>
        <taxon>Burkholderiales</taxon>
        <taxon>Comamonadaceae</taxon>
        <taxon>Caenimonas</taxon>
    </lineage>
</organism>
<dbReference type="GO" id="GO:0007156">
    <property type="term" value="P:homophilic cell adhesion via plasma membrane adhesion molecules"/>
    <property type="evidence" value="ECO:0007669"/>
    <property type="project" value="InterPro"/>
</dbReference>
<feature type="domain" description="Cadherin" evidence="3">
    <location>
        <begin position="1900"/>
        <end position="1995"/>
    </location>
</feature>
<dbReference type="GO" id="GO:0005509">
    <property type="term" value="F:calcium ion binding"/>
    <property type="evidence" value="ECO:0007669"/>
    <property type="project" value="InterPro"/>
</dbReference>
<dbReference type="Gene3D" id="2.60.40.60">
    <property type="entry name" value="Cadherins"/>
    <property type="match status" value="16"/>
</dbReference>
<feature type="domain" description="Cadherin" evidence="3">
    <location>
        <begin position="2917"/>
        <end position="3010"/>
    </location>
</feature>
<protein>
    <recommendedName>
        <fullName evidence="3">Cadherin domain-containing protein</fullName>
    </recommendedName>
</protein>